<evidence type="ECO:0008006" key="4">
    <source>
        <dbReference type="Google" id="ProtNLM"/>
    </source>
</evidence>
<name>A0ABY5ZJF7_9BACT</name>
<accession>A0ABY5ZJF7</accession>
<keyword evidence="1" id="KW-0732">Signal</keyword>
<evidence type="ECO:0000256" key="1">
    <source>
        <dbReference type="SAM" id="SignalP"/>
    </source>
</evidence>
<feature type="chain" id="PRO_5047390672" description="AhpC/TSA family protein" evidence="1">
    <location>
        <begin position="34"/>
        <end position="85"/>
    </location>
</feature>
<dbReference type="Proteomes" id="UP001060414">
    <property type="component" value="Chromosome"/>
</dbReference>
<dbReference type="EMBL" id="CP092109">
    <property type="protein sequence ID" value="UWZ79173.1"/>
    <property type="molecule type" value="Genomic_DNA"/>
</dbReference>
<gene>
    <name evidence="2" type="ORF">L9S41_16030</name>
</gene>
<evidence type="ECO:0000313" key="3">
    <source>
        <dbReference type="Proteomes" id="UP001060414"/>
    </source>
</evidence>
<sequence>MENIIQRPREAAWAWALLTALFACLLLAPPAGAAQQRADMAKRVGDRAPIFQVVTSERRLMDYDKDYYGRHHLVMTFVPAAFTPV</sequence>
<keyword evidence="3" id="KW-1185">Reference proteome</keyword>
<organism evidence="2 3">
    <name type="scientific">Geoalkalibacter halelectricus</name>
    <dbReference type="NCBI Taxonomy" id="2847045"/>
    <lineage>
        <taxon>Bacteria</taxon>
        <taxon>Pseudomonadati</taxon>
        <taxon>Thermodesulfobacteriota</taxon>
        <taxon>Desulfuromonadia</taxon>
        <taxon>Desulfuromonadales</taxon>
        <taxon>Geoalkalibacteraceae</taxon>
        <taxon>Geoalkalibacter</taxon>
    </lineage>
</organism>
<reference evidence="2" key="1">
    <citation type="journal article" date="2022" name="Environ. Microbiol.">
        <title>Geoalkalibacter halelectricus SAP #1 sp. nov. possessing extracellular electron transfer and mineral#reducing capabilities from a haloalkaline environment.</title>
        <authorList>
            <person name="Yadav S."/>
            <person name="Singh R."/>
            <person name="Sundharam S.S."/>
            <person name="Chaudhary S."/>
            <person name="Krishnamurthi S."/>
            <person name="Patil S.A."/>
        </authorList>
    </citation>
    <scope>NUCLEOTIDE SEQUENCE</scope>
    <source>
        <strain evidence="2">SAP-1</strain>
    </source>
</reference>
<dbReference type="RefSeq" id="WP_260747530.1">
    <property type="nucleotide sequence ID" value="NZ_CP092109.1"/>
</dbReference>
<feature type="signal peptide" evidence="1">
    <location>
        <begin position="1"/>
        <end position="33"/>
    </location>
</feature>
<protein>
    <recommendedName>
        <fullName evidence="4">AhpC/TSA family protein</fullName>
    </recommendedName>
</protein>
<proteinExistence type="predicted"/>
<dbReference type="PROSITE" id="PS51257">
    <property type="entry name" value="PROKAR_LIPOPROTEIN"/>
    <property type="match status" value="1"/>
</dbReference>
<evidence type="ECO:0000313" key="2">
    <source>
        <dbReference type="EMBL" id="UWZ79173.1"/>
    </source>
</evidence>